<evidence type="ECO:0000259" key="38">
    <source>
        <dbReference type="PROSITE" id="PS51843"/>
    </source>
</evidence>
<dbReference type="PANTHER" id="PTHR12260:SF6">
    <property type="entry name" value="DAMAGE-CONTROL PHOSPHATASE ARMT1"/>
    <property type="match status" value="1"/>
</dbReference>
<feature type="region of interest" description="Disordered" evidence="36">
    <location>
        <begin position="431"/>
        <end position="481"/>
    </location>
</feature>
<comment type="similarity">
    <text evidence="7">Belongs to the nuclear hormone receptor family. NR3 subfamily.</text>
</comment>
<dbReference type="SUPFAM" id="SSF48508">
    <property type="entry name" value="Nuclear receptor ligand-binding domain"/>
    <property type="match status" value="1"/>
</dbReference>
<organism evidence="39 40">
    <name type="scientific">Electrophorus voltai</name>
    <dbReference type="NCBI Taxonomy" id="2609070"/>
    <lineage>
        <taxon>Eukaryota</taxon>
        <taxon>Metazoa</taxon>
        <taxon>Chordata</taxon>
        <taxon>Craniata</taxon>
        <taxon>Vertebrata</taxon>
        <taxon>Euteleostomi</taxon>
        <taxon>Actinopterygii</taxon>
        <taxon>Neopterygii</taxon>
        <taxon>Teleostei</taxon>
        <taxon>Ostariophysi</taxon>
        <taxon>Gymnotiformes</taxon>
        <taxon>Gymnotoidei</taxon>
        <taxon>Gymnotidae</taxon>
        <taxon>Electrophorus</taxon>
    </lineage>
</organism>
<dbReference type="PROSITE" id="PS51843">
    <property type="entry name" value="NR_LBD"/>
    <property type="match status" value="1"/>
</dbReference>
<evidence type="ECO:0000256" key="19">
    <source>
        <dbReference type="ARBA" id="ARBA00022833"/>
    </source>
</evidence>
<evidence type="ECO:0000256" key="1">
    <source>
        <dbReference type="ARBA" id="ARBA00000807"/>
    </source>
</evidence>
<evidence type="ECO:0000256" key="4">
    <source>
        <dbReference type="ARBA" id="ARBA00001967"/>
    </source>
</evidence>
<accession>A0AAD8ZB80</accession>
<sequence>SFAYLTVRDRLPLILTKVIDTLHRNKNNFFDEHGEAGIEAEKKAISFLSKLRNELQTDKPVLPLTDGAEDTEAWNQYMQRQQSLMEDEQPVSWFKSPWLYVECYMYRRIQEALWLSPRVGDFDVFKEGKTQSFFESQQATKSLCMYLREVLIGRNNPNKIPLLEQFLKFLQVCCGMSKQVSLWGNRCDLSISAGQDNSQKTSPIDTLADLQRFILVDDSADVWAVLMAAQASGGTEIRGATVDIILDNAGFELITDLVLADFIVSTGLAREVRFHGKSIPWFVSDVNKQDFNWTIMQTMASNHKETSACGVQWKRYMKEGVWSYHDHRFWTLPHAFWDMATEAPDLYSSLQSSNLVLLKGDLNYRKLTGDRDWEHTVPFGRALRGFQPAPLCSVRTLKANVQVGLQQGQAAALSHAGRVCVSTVMSGGQARGLAASGRKRRRTNLSRSSEELEGHSDALTPPKLSPMHPEEEHGRGGVSSTVDYLDGAYDYPNPAPGYGTSSAAGPAAVGYYLAPSDPHVPPPEAGLQPLVGGSASPLLFLPSSPQLSSYLSHGSGHHAAPQVPYCLDSTASSVYRSSALTNQHVAVGTREDPYSATDRQGTYAAASMLELAKDMRFCAVCRDYASGYHYGVWSCEGCKAFFKRSIQGLRKERRGRTVRQERRRSGLEERNRGYSELPSRSDHRRAPLQDRRRNCSSSTGDSALYISPEQVLLLLLGAEPPSLCSRQKHNRPYTEITMMTLLTNMADKELVHMIAWAKKVPGFPDLSLHDQVQLLESSWLEILMIGLIWRSIHSPGKLIFAQDLILDRSEGDCVEGMAEIFDMLLATVARFRALRLKSEEFVCLKAIILLNSGAFSFCSTPVEPLRDGFVVQCMLDNITDALTHCISQSGVPPELQCRRQAQLLLLLSHIRHMSNKGMEHLYSMKCKNKVQLYDLLLEMLDAHRLHSLSRTSRSWAPGEGASPSATPTPNTTNSTNTTLHNSGSLSTCPGVLQLNPARPDQSPCP</sequence>
<comment type="function">
    <text evidence="34">Metal-dependent phosphatase that shows phosphatase activity against several substrates, including fructose-1-phosphate and fructose-6-phosphate. Its preference for fructose-1-phosphate, a strong glycating agent that causes DNA damage rather than a canonical yeast metabolite, suggests a damage-control function in hexose phosphate metabolism. Has also been shown to have O-methyltransferase activity that methylates glutamate residues of target proteins to form gamma-glutamyl methyl ester residues. Possibly methylates PCNA, suggesting it is involved in the DNA damage response.</text>
</comment>
<dbReference type="Pfam" id="PF01937">
    <property type="entry name" value="ARMT1-like_dom"/>
    <property type="match status" value="1"/>
</dbReference>
<dbReference type="GO" id="GO:0016791">
    <property type="term" value="F:phosphatase activity"/>
    <property type="evidence" value="ECO:0007669"/>
    <property type="project" value="TreeGrafter"/>
</dbReference>
<comment type="catalytic activity">
    <reaction evidence="2">
        <text>beta-D-fructose 1-phosphate + H2O = D-fructose + phosphate</text>
        <dbReference type="Rhea" id="RHEA:35603"/>
        <dbReference type="ChEBI" id="CHEBI:15377"/>
        <dbReference type="ChEBI" id="CHEBI:37721"/>
        <dbReference type="ChEBI" id="CHEBI:43474"/>
        <dbReference type="ChEBI" id="CHEBI:138881"/>
    </reaction>
</comment>
<evidence type="ECO:0000256" key="30">
    <source>
        <dbReference type="ARBA" id="ARBA00031699"/>
    </source>
</evidence>
<evidence type="ECO:0000256" key="16">
    <source>
        <dbReference type="ARBA" id="ARBA00022723"/>
    </source>
</evidence>
<evidence type="ECO:0000256" key="11">
    <source>
        <dbReference type="ARBA" id="ARBA00022596"/>
    </source>
</evidence>
<feature type="region of interest" description="Disordered" evidence="36">
    <location>
        <begin position="951"/>
        <end position="1005"/>
    </location>
</feature>
<comment type="cofactor">
    <cofactor evidence="4">
        <name>Ni(2+)</name>
        <dbReference type="ChEBI" id="CHEBI:49786"/>
    </cofactor>
</comment>
<evidence type="ECO:0000256" key="23">
    <source>
        <dbReference type="ARBA" id="ARBA00023163"/>
    </source>
</evidence>
<evidence type="ECO:0000256" key="33">
    <source>
        <dbReference type="ARBA" id="ARBA00032801"/>
    </source>
</evidence>
<dbReference type="Gene3D" id="3.30.50.10">
    <property type="entry name" value="Erythroid Transcription Factor GATA-1, subunit A"/>
    <property type="match status" value="1"/>
</dbReference>
<keyword evidence="13" id="KW-0754">Steroid-binding</keyword>
<evidence type="ECO:0000256" key="2">
    <source>
        <dbReference type="ARBA" id="ARBA00001326"/>
    </source>
</evidence>
<dbReference type="SMART" id="SM00399">
    <property type="entry name" value="ZnF_C4"/>
    <property type="match status" value="1"/>
</dbReference>
<dbReference type="PROSITE" id="PS00031">
    <property type="entry name" value="NUCLEAR_REC_DBD_1"/>
    <property type="match status" value="1"/>
</dbReference>
<evidence type="ECO:0000256" key="7">
    <source>
        <dbReference type="ARBA" id="ARBA00005413"/>
    </source>
</evidence>
<comment type="subcellular location">
    <subcellularLocation>
        <location evidence="6">Nucleus</location>
    </subcellularLocation>
</comment>
<keyword evidence="23" id="KW-0804">Transcription</keyword>
<keyword evidence="40" id="KW-1185">Reference proteome</keyword>
<dbReference type="GO" id="GO:0043565">
    <property type="term" value="F:sequence-specific DNA binding"/>
    <property type="evidence" value="ECO:0007669"/>
    <property type="project" value="InterPro"/>
</dbReference>
<evidence type="ECO:0000256" key="5">
    <source>
        <dbReference type="ARBA" id="ARBA00003830"/>
    </source>
</evidence>
<comment type="caution">
    <text evidence="39">The sequence shown here is derived from an EMBL/GenBank/DDBJ whole genome shotgun (WGS) entry which is preliminary data.</text>
</comment>
<evidence type="ECO:0000256" key="21">
    <source>
        <dbReference type="ARBA" id="ARBA00023121"/>
    </source>
</evidence>
<feature type="region of interest" description="Disordered" evidence="36">
    <location>
        <begin position="652"/>
        <end position="701"/>
    </location>
</feature>
<evidence type="ECO:0000256" key="6">
    <source>
        <dbReference type="ARBA" id="ARBA00004123"/>
    </source>
</evidence>
<evidence type="ECO:0000256" key="14">
    <source>
        <dbReference type="ARBA" id="ARBA00022679"/>
    </source>
</evidence>
<evidence type="ECO:0000256" key="18">
    <source>
        <dbReference type="ARBA" id="ARBA00022801"/>
    </source>
</evidence>
<dbReference type="GO" id="GO:0006974">
    <property type="term" value="P:DNA damage response"/>
    <property type="evidence" value="ECO:0007669"/>
    <property type="project" value="TreeGrafter"/>
</dbReference>
<evidence type="ECO:0000256" key="20">
    <source>
        <dbReference type="ARBA" id="ARBA00023015"/>
    </source>
</evidence>
<dbReference type="InterPro" id="IPR013088">
    <property type="entry name" value="Znf_NHR/GATA"/>
</dbReference>
<evidence type="ECO:0000256" key="36">
    <source>
        <dbReference type="SAM" id="MobiDB-lite"/>
    </source>
</evidence>
<feature type="non-terminal residue" evidence="39">
    <location>
        <position position="1"/>
    </location>
</feature>
<evidence type="ECO:0000256" key="3">
    <source>
        <dbReference type="ARBA" id="ARBA00001936"/>
    </source>
</evidence>
<dbReference type="Pfam" id="PF02159">
    <property type="entry name" value="Oest_recep"/>
    <property type="match status" value="1"/>
</dbReference>
<evidence type="ECO:0000313" key="39">
    <source>
        <dbReference type="EMBL" id="KAK1796094.1"/>
    </source>
</evidence>
<comment type="cofactor">
    <cofactor evidence="3">
        <name>Mn(2+)</name>
        <dbReference type="ChEBI" id="CHEBI:29035"/>
    </cofactor>
</comment>
<evidence type="ECO:0000256" key="9">
    <source>
        <dbReference type="ARBA" id="ARBA00015934"/>
    </source>
</evidence>
<dbReference type="FunFam" id="3.40.50.10880:FF:000002">
    <property type="entry name" value="Acidic residue methyltransferase 1"/>
    <property type="match status" value="1"/>
</dbReference>
<comment type="catalytic activity">
    <reaction evidence="1">
        <text>L-glutamyl-[protein] + S-adenosyl-L-methionine = [protein]-L-glutamate 5-O-methyl ester + S-adenosyl-L-homocysteine</text>
        <dbReference type="Rhea" id="RHEA:24452"/>
        <dbReference type="Rhea" id="RHEA-COMP:10208"/>
        <dbReference type="Rhea" id="RHEA-COMP:10311"/>
        <dbReference type="ChEBI" id="CHEBI:29973"/>
        <dbReference type="ChEBI" id="CHEBI:57856"/>
        <dbReference type="ChEBI" id="CHEBI:59789"/>
        <dbReference type="ChEBI" id="CHEBI:82795"/>
    </reaction>
</comment>
<evidence type="ECO:0000256" key="24">
    <source>
        <dbReference type="ARBA" id="ARBA00023170"/>
    </source>
</evidence>
<evidence type="ECO:0000256" key="34">
    <source>
        <dbReference type="ARBA" id="ARBA00045980"/>
    </source>
</evidence>
<dbReference type="GO" id="GO:0008270">
    <property type="term" value="F:zinc ion binding"/>
    <property type="evidence" value="ECO:0007669"/>
    <property type="project" value="UniProtKB-KW"/>
</dbReference>
<dbReference type="CDD" id="cd06949">
    <property type="entry name" value="NR_LBD_ER"/>
    <property type="match status" value="1"/>
</dbReference>
<dbReference type="FunFam" id="1.20.930.60:FF:000001">
    <property type="entry name" value="protein-glutamate O-methyltransferase isoform X1"/>
    <property type="match status" value="1"/>
</dbReference>
<evidence type="ECO:0000256" key="27">
    <source>
        <dbReference type="ARBA" id="ARBA00026005"/>
    </source>
</evidence>
<dbReference type="EMBL" id="JAROKS010000015">
    <property type="protein sequence ID" value="KAK1796094.1"/>
    <property type="molecule type" value="Genomic_DNA"/>
</dbReference>
<dbReference type="AlphaFoldDB" id="A0AAD8ZB80"/>
<dbReference type="Proteomes" id="UP001239994">
    <property type="component" value="Unassembled WGS sequence"/>
</dbReference>
<evidence type="ECO:0000256" key="29">
    <source>
        <dbReference type="ARBA" id="ARBA00030842"/>
    </source>
</evidence>
<dbReference type="SUPFAM" id="SSF57716">
    <property type="entry name" value="Glucocorticoid receptor-like (DNA-binding domain)"/>
    <property type="match status" value="1"/>
</dbReference>
<keyword evidence="14" id="KW-0808">Transferase</keyword>
<dbReference type="InterPro" id="IPR002791">
    <property type="entry name" value="ARMT1-like_metal-bd"/>
</dbReference>
<dbReference type="PROSITE" id="PS51030">
    <property type="entry name" value="NUCLEAR_REC_DBD_2"/>
    <property type="match status" value="1"/>
</dbReference>
<dbReference type="GO" id="GO:0008168">
    <property type="term" value="F:methyltransferase activity"/>
    <property type="evidence" value="ECO:0007669"/>
    <property type="project" value="UniProtKB-KW"/>
</dbReference>
<keyword evidence="17" id="KW-0863">Zinc-finger</keyword>
<dbReference type="GO" id="GO:0005634">
    <property type="term" value="C:nucleus"/>
    <property type="evidence" value="ECO:0007669"/>
    <property type="project" value="UniProtKB-SubCell"/>
</dbReference>
<keyword evidence="22" id="KW-0238">DNA-binding</keyword>
<comment type="function">
    <text evidence="5">The steroid hormones and their receptors are involved in the regulation of eukaryotic gene expression and affect cellular proliferation and differentiation in target tissues.</text>
</comment>
<gene>
    <name evidence="39" type="ORF">P4O66_009183</name>
</gene>
<dbReference type="Pfam" id="PF00105">
    <property type="entry name" value="zf-C4"/>
    <property type="match status" value="1"/>
</dbReference>
<keyword evidence="18" id="KW-0378">Hydrolase</keyword>
<dbReference type="InterPro" id="IPR001628">
    <property type="entry name" value="Znf_hrmn_rcpt"/>
</dbReference>
<feature type="compositionally biased region" description="Low complexity" evidence="36">
    <location>
        <begin position="951"/>
        <end position="987"/>
    </location>
</feature>
<keyword evidence="12" id="KW-0489">Methyltransferase</keyword>
<dbReference type="Gene3D" id="1.10.565.10">
    <property type="entry name" value="Retinoid X Receptor"/>
    <property type="match status" value="1"/>
</dbReference>
<keyword evidence="15" id="KW-0949">S-adenosyl-L-methionine</keyword>
<feature type="compositionally biased region" description="Basic and acidic residues" evidence="36">
    <location>
        <begin position="658"/>
        <end position="693"/>
    </location>
</feature>
<evidence type="ECO:0000256" key="22">
    <source>
        <dbReference type="ARBA" id="ARBA00023125"/>
    </source>
</evidence>
<evidence type="ECO:0000256" key="12">
    <source>
        <dbReference type="ARBA" id="ARBA00022603"/>
    </source>
</evidence>
<keyword evidence="20" id="KW-0805">Transcription regulation</keyword>
<dbReference type="InterPro" id="IPR036075">
    <property type="entry name" value="ARMT-1-like_metal-bd_sf"/>
</dbReference>
<evidence type="ECO:0000259" key="37">
    <source>
        <dbReference type="PROSITE" id="PS51030"/>
    </source>
</evidence>
<keyword evidence="16" id="KW-0479">Metal-binding</keyword>
<keyword evidence="21" id="KW-0446">Lipid-binding</keyword>
<comment type="similarity">
    <text evidence="8">Belongs to the damage-control phosphatase family. Sugar phosphate phosphatase III subfamily.</text>
</comment>
<evidence type="ECO:0000256" key="15">
    <source>
        <dbReference type="ARBA" id="ARBA00022691"/>
    </source>
</evidence>
<feature type="domain" description="NR LBD" evidence="38">
    <location>
        <begin position="707"/>
        <end position="943"/>
    </location>
</feature>
<dbReference type="SMART" id="SM00430">
    <property type="entry name" value="HOLI"/>
    <property type="match status" value="1"/>
</dbReference>
<dbReference type="FunFam" id="1.10.565.10:FF:000010">
    <property type="entry name" value="Estrogen receptor"/>
    <property type="match status" value="1"/>
</dbReference>
<evidence type="ECO:0000256" key="35">
    <source>
        <dbReference type="ARBA" id="ARBA00048809"/>
    </source>
</evidence>
<name>A0AAD8ZB80_9TELE</name>
<dbReference type="SUPFAM" id="SSF111321">
    <property type="entry name" value="AF1104-like"/>
    <property type="match status" value="1"/>
</dbReference>
<dbReference type="InterPro" id="IPR039763">
    <property type="entry name" value="ARMT1"/>
</dbReference>
<keyword evidence="11" id="KW-0533">Nickel</keyword>
<dbReference type="Pfam" id="PF00104">
    <property type="entry name" value="Hormone_recep"/>
    <property type="match status" value="1"/>
</dbReference>
<keyword evidence="19" id="KW-0862">Zinc</keyword>
<comment type="subunit">
    <text evidence="27">Binds DNA as a homodimer. Can form a heterodimer with ER-beta.</text>
</comment>
<dbReference type="Gene3D" id="3.40.50.10880">
    <property type="entry name" value="Uncharacterised protein PF01937, DUF89, domain 3"/>
    <property type="match status" value="1"/>
</dbReference>
<evidence type="ECO:0000256" key="28">
    <source>
        <dbReference type="ARBA" id="ARBA00030066"/>
    </source>
</evidence>
<evidence type="ECO:0000256" key="8">
    <source>
        <dbReference type="ARBA" id="ARBA00009519"/>
    </source>
</evidence>
<proteinExistence type="inferred from homology"/>
<dbReference type="GO" id="GO:0030284">
    <property type="term" value="F:nuclear estrogen receptor activity"/>
    <property type="evidence" value="ECO:0007669"/>
    <property type="project" value="InterPro"/>
</dbReference>
<reference evidence="39" key="1">
    <citation type="submission" date="2023-03" db="EMBL/GenBank/DDBJ databases">
        <title>Electrophorus voltai genome.</title>
        <authorList>
            <person name="Bian C."/>
        </authorList>
    </citation>
    <scope>NUCLEOTIDE SEQUENCE</scope>
    <source>
        <strain evidence="39">CB-2022</strain>
        <tissue evidence="39">Muscle</tissue>
    </source>
</reference>
<evidence type="ECO:0000256" key="10">
    <source>
        <dbReference type="ARBA" id="ARBA00017414"/>
    </source>
</evidence>
<dbReference type="PANTHER" id="PTHR12260">
    <property type="entry name" value="DAMAGE-CONTROL PHOSPHATASE ARMT1"/>
    <property type="match status" value="1"/>
</dbReference>
<evidence type="ECO:0000256" key="32">
    <source>
        <dbReference type="ARBA" id="ARBA00032418"/>
    </source>
</evidence>
<dbReference type="GO" id="GO:0032259">
    <property type="term" value="P:methylation"/>
    <property type="evidence" value="ECO:0007669"/>
    <property type="project" value="UniProtKB-KW"/>
</dbReference>
<keyword evidence="24" id="KW-0675">Receptor</keyword>
<evidence type="ECO:0000256" key="31">
    <source>
        <dbReference type="ARBA" id="ARBA00031973"/>
    </source>
</evidence>
<dbReference type="InterPro" id="IPR001723">
    <property type="entry name" value="Nuclear_hrmn_rcpt"/>
</dbReference>
<evidence type="ECO:0000256" key="26">
    <source>
        <dbReference type="ARBA" id="ARBA00023242"/>
    </source>
</evidence>
<dbReference type="InterPro" id="IPR046944">
    <property type="entry name" value="Estr_rcpt_N"/>
</dbReference>
<dbReference type="PRINTS" id="PR00047">
    <property type="entry name" value="STROIDFINGER"/>
</dbReference>
<dbReference type="PRINTS" id="PR00398">
    <property type="entry name" value="STRDHORMONER"/>
</dbReference>
<keyword evidence="26" id="KW-0539">Nucleus</keyword>
<evidence type="ECO:0000256" key="17">
    <source>
        <dbReference type="ARBA" id="ARBA00022771"/>
    </source>
</evidence>
<evidence type="ECO:0000256" key="13">
    <source>
        <dbReference type="ARBA" id="ARBA00022665"/>
    </source>
</evidence>
<evidence type="ECO:0000256" key="25">
    <source>
        <dbReference type="ARBA" id="ARBA00023211"/>
    </source>
</evidence>
<keyword evidence="25" id="KW-0464">Manganese</keyword>
<evidence type="ECO:0000313" key="40">
    <source>
        <dbReference type="Proteomes" id="UP001239994"/>
    </source>
</evidence>
<dbReference type="InterPro" id="IPR000536">
    <property type="entry name" value="Nucl_hrmn_rcpt_lig-bd"/>
</dbReference>
<dbReference type="Gene3D" id="1.20.930.60">
    <property type="match status" value="1"/>
</dbReference>
<feature type="domain" description="Nuclear receptor" evidence="37">
    <location>
        <begin position="615"/>
        <end position="646"/>
    </location>
</feature>
<comment type="catalytic activity">
    <reaction evidence="35">
        <text>beta-D-fructose 6-phosphate = dihydroxyacetone + D-glyceraldehyde 3-phosphate</text>
        <dbReference type="Rhea" id="RHEA:28002"/>
        <dbReference type="ChEBI" id="CHEBI:16016"/>
        <dbReference type="ChEBI" id="CHEBI:57634"/>
        <dbReference type="ChEBI" id="CHEBI:59776"/>
    </reaction>
</comment>
<protein>
    <recommendedName>
        <fullName evidence="10">Damage-control phosphatase ARMT1</fullName>
    </recommendedName>
    <alternativeName>
        <fullName evidence="33">Acidic residue methyltransferase 1</fullName>
    </alternativeName>
    <alternativeName>
        <fullName evidence="31">ER-alpha</fullName>
    </alternativeName>
    <alternativeName>
        <fullName evidence="30">Estradiol receptor</fullName>
    </alternativeName>
    <alternativeName>
        <fullName evidence="9">Estrogen receptor</fullName>
    </alternativeName>
    <alternativeName>
        <fullName evidence="32">Nuclear receptor subfamily 3 group A member 1</fullName>
    </alternativeName>
    <alternativeName>
        <fullName evidence="28">Protein-glutamate O-methyltransferase</fullName>
    </alternativeName>
    <alternativeName>
        <fullName evidence="29">Sugar phosphate phosphatase ARMT1</fullName>
    </alternativeName>
</protein>
<dbReference type="GO" id="GO:0005496">
    <property type="term" value="F:steroid binding"/>
    <property type="evidence" value="ECO:0007669"/>
    <property type="project" value="UniProtKB-KW"/>
</dbReference>
<dbReference type="InterPro" id="IPR035500">
    <property type="entry name" value="NHR-like_dom_sf"/>
</dbReference>